<organism evidence="1 2">
    <name type="scientific">Candida boidinii</name>
    <name type="common">Yeast</name>
    <dbReference type="NCBI Taxonomy" id="5477"/>
    <lineage>
        <taxon>Eukaryota</taxon>
        <taxon>Fungi</taxon>
        <taxon>Dikarya</taxon>
        <taxon>Ascomycota</taxon>
        <taxon>Saccharomycotina</taxon>
        <taxon>Pichiomycetes</taxon>
        <taxon>Pichiales</taxon>
        <taxon>Pichiaceae</taxon>
        <taxon>Ogataea</taxon>
        <taxon>Ogataea/Candida clade</taxon>
    </lineage>
</organism>
<evidence type="ECO:0000313" key="2">
    <source>
        <dbReference type="Proteomes" id="UP001165101"/>
    </source>
</evidence>
<comment type="caution">
    <text evidence="1">The sequence shown here is derived from an EMBL/GenBank/DDBJ whole genome shotgun (WGS) entry which is preliminary data.</text>
</comment>
<protein>
    <submittedName>
        <fullName evidence="1">Unnamed protein product</fullName>
    </submittedName>
</protein>
<dbReference type="Proteomes" id="UP001165101">
    <property type="component" value="Unassembled WGS sequence"/>
</dbReference>
<dbReference type="EMBL" id="BSXV01000650">
    <property type="protein sequence ID" value="GME90015.1"/>
    <property type="molecule type" value="Genomic_DNA"/>
</dbReference>
<evidence type="ECO:0000313" key="1">
    <source>
        <dbReference type="EMBL" id="GME90015.1"/>
    </source>
</evidence>
<accession>A0ACB5TM08</accession>
<keyword evidence="2" id="KW-1185">Reference proteome</keyword>
<gene>
    <name evidence="1" type="ORF">Cboi01_000165300</name>
</gene>
<reference evidence="1" key="1">
    <citation type="submission" date="2023-04" db="EMBL/GenBank/DDBJ databases">
        <title>Candida boidinii NBRC 1967.</title>
        <authorList>
            <person name="Ichikawa N."/>
            <person name="Sato H."/>
            <person name="Tonouchi N."/>
        </authorList>
    </citation>
    <scope>NUCLEOTIDE SEQUENCE</scope>
    <source>
        <strain evidence="1">NBRC 1967</strain>
    </source>
</reference>
<name>A0ACB5TM08_CANBO</name>
<proteinExistence type="predicted"/>
<sequence>MSMISWKNQLLDNLRERDALQKSASDENDVFKSIQLLTQRLNDMQIRQKLLEHKDTESEVLAKKLTEFETLKELNNKYKETINDDKNKLKTLDNNLKESQKVIDSINDSYQQLHDKFVRFKEESVARNKSLEIVNDDLLSLQIENNLLNDRISKLSKENDQLIKRWMDKVSKDAETLNDINELLGSSSNHT</sequence>